<evidence type="ECO:0000313" key="6">
    <source>
        <dbReference type="EMBL" id="HGT40051.1"/>
    </source>
</evidence>
<protein>
    <submittedName>
        <fullName evidence="6">HisA/hisF family protein</fullName>
    </submittedName>
</protein>
<dbReference type="PANTHER" id="PTHR43090:SF2">
    <property type="entry name" value="1-(5-PHOSPHORIBOSYL)-5-[(5-PHOSPHORIBOSYLAMINO)METHYLIDENEAMINO] IMIDAZOLE-4-CARBOXAMIDE ISOMERASE"/>
    <property type="match status" value="1"/>
</dbReference>
<sequence>MQLVPVLDIRRGIVVRGVGGRREEYRPLVSCLTDRVDPVSVAEALREKLGCRTLYLADLDAILDRQPHGDLYSELAQRGFELWVDAGIRGPHDLPALEATGVETIIVGLETCAGPGTLKEFLRQLSAARLMFSLDLHQGRPLTNGEWPPWSPCEIAASALAAGFRRLLVLDLADVGCNTGGRTDGLLRELRAAAPEAFLAAGGGVRDQDDLARLAALHVDAVLAASALHDGRLTATDLRNAAWSVARRAGATAPRTEA</sequence>
<proteinExistence type="inferred from homology"/>
<evidence type="ECO:0000256" key="5">
    <source>
        <dbReference type="RuleBase" id="RU003657"/>
    </source>
</evidence>
<dbReference type="InterPro" id="IPR006062">
    <property type="entry name" value="His_biosynth"/>
</dbReference>
<dbReference type="InterPro" id="IPR013785">
    <property type="entry name" value="Aldolase_TIM"/>
</dbReference>
<dbReference type="SUPFAM" id="SSF51366">
    <property type="entry name" value="Ribulose-phoshate binding barrel"/>
    <property type="match status" value="1"/>
</dbReference>
<accession>A0A7C4LRH4</accession>
<name>A0A7C4LRH4_9PLAN</name>
<dbReference type="Pfam" id="PF00977">
    <property type="entry name" value="His_biosynth"/>
    <property type="match status" value="1"/>
</dbReference>
<comment type="pathway">
    <text evidence="4">Amino-acid biosynthesis.</text>
</comment>
<evidence type="ECO:0000256" key="4">
    <source>
        <dbReference type="ARBA" id="ARBA00029440"/>
    </source>
</evidence>
<comment type="caution">
    <text evidence="6">The sequence shown here is derived from an EMBL/GenBank/DDBJ whole genome shotgun (WGS) entry which is preliminary data.</text>
</comment>
<keyword evidence="2 5" id="KW-0028">Amino-acid biosynthesis</keyword>
<reference evidence="6" key="1">
    <citation type="journal article" date="2020" name="mSystems">
        <title>Genome- and Community-Level Interaction Insights into Carbon Utilization and Element Cycling Functions of Hydrothermarchaeota in Hydrothermal Sediment.</title>
        <authorList>
            <person name="Zhou Z."/>
            <person name="Liu Y."/>
            <person name="Xu W."/>
            <person name="Pan J."/>
            <person name="Luo Z.H."/>
            <person name="Li M."/>
        </authorList>
    </citation>
    <scope>NUCLEOTIDE SEQUENCE [LARGE SCALE GENOMIC DNA]</scope>
    <source>
        <strain evidence="6">SpSt-508</strain>
    </source>
</reference>
<keyword evidence="3 5" id="KW-0368">Histidine biosynthesis</keyword>
<evidence type="ECO:0000256" key="1">
    <source>
        <dbReference type="ARBA" id="ARBA00009667"/>
    </source>
</evidence>
<evidence type="ECO:0000256" key="3">
    <source>
        <dbReference type="ARBA" id="ARBA00023102"/>
    </source>
</evidence>
<gene>
    <name evidence="6" type="ORF">ENS64_12440</name>
</gene>
<dbReference type="InterPro" id="IPR044524">
    <property type="entry name" value="Isoase_HisA-like"/>
</dbReference>
<comment type="similarity">
    <text evidence="1 5">Belongs to the HisA/HisF family.</text>
</comment>
<evidence type="ECO:0000256" key="2">
    <source>
        <dbReference type="ARBA" id="ARBA00022605"/>
    </source>
</evidence>
<dbReference type="PANTHER" id="PTHR43090">
    <property type="entry name" value="1-(5-PHOSPHORIBOSYL)-5-[(5-PHOSPHORIBOSYLAMINO)METHYLIDENEAMINO] IMIDAZOLE-4-CARBOXAMIDE ISOMERASE"/>
    <property type="match status" value="1"/>
</dbReference>
<dbReference type="GO" id="GO:0003949">
    <property type="term" value="F:1-(5-phosphoribosyl)-5-[(5-phosphoribosylamino)methylideneamino]imidazole-4-carboxamide isomerase activity"/>
    <property type="evidence" value="ECO:0007669"/>
    <property type="project" value="InterPro"/>
</dbReference>
<dbReference type="GO" id="GO:0000105">
    <property type="term" value="P:L-histidine biosynthetic process"/>
    <property type="evidence" value="ECO:0007669"/>
    <property type="project" value="UniProtKB-KW"/>
</dbReference>
<dbReference type="EMBL" id="DSVQ01000016">
    <property type="protein sequence ID" value="HGT40051.1"/>
    <property type="molecule type" value="Genomic_DNA"/>
</dbReference>
<organism evidence="6">
    <name type="scientific">Schlesneria paludicola</name>
    <dbReference type="NCBI Taxonomy" id="360056"/>
    <lineage>
        <taxon>Bacteria</taxon>
        <taxon>Pseudomonadati</taxon>
        <taxon>Planctomycetota</taxon>
        <taxon>Planctomycetia</taxon>
        <taxon>Planctomycetales</taxon>
        <taxon>Planctomycetaceae</taxon>
        <taxon>Schlesneria</taxon>
    </lineage>
</organism>
<dbReference type="InterPro" id="IPR011060">
    <property type="entry name" value="RibuloseP-bd_barrel"/>
</dbReference>
<dbReference type="Gene3D" id="3.20.20.70">
    <property type="entry name" value="Aldolase class I"/>
    <property type="match status" value="1"/>
</dbReference>
<dbReference type="GO" id="GO:0000162">
    <property type="term" value="P:L-tryptophan biosynthetic process"/>
    <property type="evidence" value="ECO:0007669"/>
    <property type="project" value="TreeGrafter"/>
</dbReference>
<dbReference type="GO" id="GO:0005737">
    <property type="term" value="C:cytoplasm"/>
    <property type="evidence" value="ECO:0007669"/>
    <property type="project" value="TreeGrafter"/>
</dbReference>
<dbReference type="AlphaFoldDB" id="A0A7C4LRH4"/>